<dbReference type="RefSeq" id="WP_191734768.1">
    <property type="nucleotide sequence ID" value="NZ_JACYFS010000001.1"/>
</dbReference>
<name>A0ABR8Z754_9FLAO</name>
<dbReference type="PANTHER" id="PTHR44943">
    <property type="entry name" value="CELLULOSE SYNTHASE OPERON PROTEIN C"/>
    <property type="match status" value="1"/>
</dbReference>
<dbReference type="Pfam" id="PF13432">
    <property type="entry name" value="TPR_16"/>
    <property type="match status" value="1"/>
</dbReference>
<dbReference type="InterPro" id="IPR011990">
    <property type="entry name" value="TPR-like_helical_dom_sf"/>
</dbReference>
<evidence type="ECO:0000313" key="4">
    <source>
        <dbReference type="EMBL" id="MBD8080939.1"/>
    </source>
</evidence>
<feature type="repeat" description="TPR" evidence="3">
    <location>
        <begin position="127"/>
        <end position="160"/>
    </location>
</feature>
<accession>A0ABR8Z754</accession>
<comment type="caution">
    <text evidence="4">The sequence shown here is derived from an EMBL/GenBank/DDBJ whole genome shotgun (WGS) entry which is preliminary data.</text>
</comment>
<gene>
    <name evidence="4" type="ORF">IC610_00725</name>
</gene>
<sequence>MRKIKLLLILIPFFGFSQNKTGAEEKVAEGITLHDEEKYDEALKKYDEALILDKNNLLALTEKSMTFEATKNYGEAIKICQFIIANFKNEDIKTVYLNYGNSLDHSKRPLEALKIYDEGLKKYPDFYQLHFNKGITLVNNKQIDKSLESFQRSLQLNPDHPGTLNALAVLNENNRAISMLCSLRYLSIDNKSQRAAGQLEFLQNQIKKGVDQKSDKSVSVSIDAKTLEKSEKNKKSPDDFSVVELILPLAVALDYDEKNKDKTDCQKLQDKIDTITSVLQESQKGKKGFYREFLTPYFIEMKERKLIEAFAYIISYPKQSDDVLKYHQENSKEIERFYAWSENYQWK</sequence>
<organism evidence="4 5">
    <name type="scientific">Chryseobacterium caseinilyticum</name>
    <dbReference type="NCBI Taxonomy" id="2771428"/>
    <lineage>
        <taxon>Bacteria</taxon>
        <taxon>Pseudomonadati</taxon>
        <taxon>Bacteroidota</taxon>
        <taxon>Flavobacteriia</taxon>
        <taxon>Flavobacteriales</taxon>
        <taxon>Weeksellaceae</taxon>
        <taxon>Chryseobacterium group</taxon>
        <taxon>Chryseobacterium</taxon>
    </lineage>
</organism>
<reference evidence="4 5" key="1">
    <citation type="submission" date="2020-09" db="EMBL/GenBank/DDBJ databases">
        <title>Genome seq and assembly of Chryseobacterium sp.</title>
        <authorList>
            <person name="Chhetri G."/>
        </authorList>
    </citation>
    <scope>NUCLEOTIDE SEQUENCE [LARGE SCALE GENOMIC DNA]</scope>
    <source>
        <strain evidence="4 5">GCR10</strain>
    </source>
</reference>
<dbReference type="InterPro" id="IPR051685">
    <property type="entry name" value="Ycf3/AcsC/BcsC/TPR_MFPF"/>
</dbReference>
<evidence type="ECO:0000256" key="1">
    <source>
        <dbReference type="ARBA" id="ARBA00022737"/>
    </source>
</evidence>
<evidence type="ECO:0000256" key="3">
    <source>
        <dbReference type="PROSITE-ProRule" id="PRU00339"/>
    </source>
</evidence>
<dbReference type="PROSITE" id="PS50005">
    <property type="entry name" value="TPR"/>
    <property type="match status" value="2"/>
</dbReference>
<evidence type="ECO:0008006" key="6">
    <source>
        <dbReference type="Google" id="ProtNLM"/>
    </source>
</evidence>
<feature type="repeat" description="TPR" evidence="3">
    <location>
        <begin position="23"/>
        <end position="56"/>
    </location>
</feature>
<dbReference type="Gene3D" id="1.25.40.10">
    <property type="entry name" value="Tetratricopeptide repeat domain"/>
    <property type="match status" value="1"/>
</dbReference>
<dbReference type="PANTHER" id="PTHR44943:SF4">
    <property type="entry name" value="TPR REPEAT-CONTAINING PROTEIN MJ0798"/>
    <property type="match status" value="1"/>
</dbReference>
<dbReference type="Proteomes" id="UP000637299">
    <property type="component" value="Unassembled WGS sequence"/>
</dbReference>
<dbReference type="SMART" id="SM00028">
    <property type="entry name" value="TPR"/>
    <property type="match status" value="4"/>
</dbReference>
<evidence type="ECO:0000256" key="2">
    <source>
        <dbReference type="ARBA" id="ARBA00022803"/>
    </source>
</evidence>
<dbReference type="SUPFAM" id="SSF48452">
    <property type="entry name" value="TPR-like"/>
    <property type="match status" value="1"/>
</dbReference>
<protein>
    <recommendedName>
        <fullName evidence="6">Tetratricopeptide repeat protein</fullName>
    </recommendedName>
</protein>
<proteinExistence type="predicted"/>
<dbReference type="EMBL" id="JACYFS010000001">
    <property type="protein sequence ID" value="MBD8080939.1"/>
    <property type="molecule type" value="Genomic_DNA"/>
</dbReference>
<evidence type="ECO:0000313" key="5">
    <source>
        <dbReference type="Proteomes" id="UP000637299"/>
    </source>
</evidence>
<keyword evidence="2 3" id="KW-0802">TPR repeat</keyword>
<dbReference type="InterPro" id="IPR019734">
    <property type="entry name" value="TPR_rpt"/>
</dbReference>
<keyword evidence="5" id="KW-1185">Reference proteome</keyword>
<keyword evidence="1" id="KW-0677">Repeat</keyword>